<dbReference type="SUPFAM" id="SSF54523">
    <property type="entry name" value="Pili subunits"/>
    <property type="match status" value="1"/>
</dbReference>
<comment type="caution">
    <text evidence="3">The sequence shown here is derived from an EMBL/GenBank/DDBJ whole genome shotgun (WGS) entry which is preliminary data.</text>
</comment>
<organism evidence="3 4">
    <name type="scientific">Candidatus Sungiibacteriota bacterium</name>
    <dbReference type="NCBI Taxonomy" id="2750080"/>
    <lineage>
        <taxon>Bacteria</taxon>
        <taxon>Candidatus Sungiibacteriota</taxon>
    </lineage>
</organism>
<dbReference type="InterPro" id="IPR045584">
    <property type="entry name" value="Pilin-like"/>
</dbReference>
<dbReference type="AlphaFoldDB" id="A0A932YY75"/>
<feature type="transmembrane region" description="Helical" evidence="1">
    <location>
        <begin position="32"/>
        <end position="55"/>
    </location>
</feature>
<dbReference type="NCBIfam" id="TIGR02532">
    <property type="entry name" value="IV_pilin_GFxxxE"/>
    <property type="match status" value="1"/>
</dbReference>
<dbReference type="Gene3D" id="3.30.700.10">
    <property type="entry name" value="Glycoprotein, Type 4 Pilin"/>
    <property type="match status" value="1"/>
</dbReference>
<evidence type="ECO:0000259" key="2">
    <source>
        <dbReference type="Pfam" id="PF08334"/>
    </source>
</evidence>
<sequence length="162" mass="17097">MRLNAEGAMTKAAGNSERNFHLSPFGVRSGGFTIIELIVVLAIIALMTALGFALFSEARAKSRDAKRERDVKTLQDALSIYVTNAASYPTTDAGGVYLTGSDAVSAALVSAGAIQAIPLDPQNVGSFRYHYTSTDGFTYTLTYSLETNSIPGKAVGEHTASP</sequence>
<dbReference type="Proteomes" id="UP000704960">
    <property type="component" value="Unassembled WGS sequence"/>
</dbReference>
<gene>
    <name evidence="3" type="ORF">HY474_02300</name>
</gene>
<keyword evidence="1" id="KW-1133">Transmembrane helix</keyword>
<feature type="domain" description="Type II secretion system protein GspG C-terminal" evidence="2">
    <location>
        <begin position="60"/>
        <end position="141"/>
    </location>
</feature>
<evidence type="ECO:0000256" key="1">
    <source>
        <dbReference type="SAM" id="Phobius"/>
    </source>
</evidence>
<protein>
    <submittedName>
        <fullName evidence="3">Type II secretion system protein GspG</fullName>
    </submittedName>
</protein>
<evidence type="ECO:0000313" key="4">
    <source>
        <dbReference type="Proteomes" id="UP000704960"/>
    </source>
</evidence>
<proteinExistence type="predicted"/>
<dbReference type="Pfam" id="PF07963">
    <property type="entry name" value="N_methyl"/>
    <property type="match status" value="1"/>
</dbReference>
<keyword evidence="1" id="KW-0472">Membrane</keyword>
<dbReference type="Pfam" id="PF08334">
    <property type="entry name" value="T2SSG"/>
    <property type="match status" value="1"/>
</dbReference>
<keyword evidence="1" id="KW-0812">Transmembrane</keyword>
<accession>A0A932YY75</accession>
<reference evidence="3" key="1">
    <citation type="submission" date="2020-07" db="EMBL/GenBank/DDBJ databases">
        <title>Huge and variable diversity of episymbiotic CPR bacteria and DPANN archaea in groundwater ecosystems.</title>
        <authorList>
            <person name="He C.Y."/>
            <person name="Keren R."/>
            <person name="Whittaker M."/>
            <person name="Farag I.F."/>
            <person name="Doudna J."/>
            <person name="Cate J.H.D."/>
            <person name="Banfield J.F."/>
        </authorList>
    </citation>
    <scope>NUCLEOTIDE SEQUENCE</scope>
    <source>
        <strain evidence="3">NC_groundwater_1226_Ag_S-0.1um_59_124</strain>
    </source>
</reference>
<dbReference type="InterPro" id="IPR013545">
    <property type="entry name" value="T2SS_protein-GspG_C"/>
</dbReference>
<dbReference type="EMBL" id="JACQMJ010000008">
    <property type="protein sequence ID" value="MBI4132441.1"/>
    <property type="molecule type" value="Genomic_DNA"/>
</dbReference>
<name>A0A932YY75_9BACT</name>
<evidence type="ECO:0000313" key="3">
    <source>
        <dbReference type="EMBL" id="MBI4132441.1"/>
    </source>
</evidence>
<dbReference type="InterPro" id="IPR012902">
    <property type="entry name" value="N_methyl_site"/>
</dbReference>